<keyword evidence="3" id="KW-0201">Cytochrome c-type biogenesis</keyword>
<dbReference type="EMBL" id="JAMQGP010000002">
    <property type="protein sequence ID" value="MCM2679006.1"/>
    <property type="molecule type" value="Genomic_DNA"/>
</dbReference>
<dbReference type="InterPro" id="IPR051263">
    <property type="entry name" value="C-type_cytochrome_biogenesis"/>
</dbReference>
<accession>A0AA41W515</accession>
<dbReference type="Pfam" id="PF23914">
    <property type="entry name" value="TPR_CcmH_CycH"/>
    <property type="match status" value="1"/>
</dbReference>
<dbReference type="GO" id="GO:0017004">
    <property type="term" value="P:cytochrome complex assembly"/>
    <property type="evidence" value="ECO:0007669"/>
    <property type="project" value="UniProtKB-KW"/>
</dbReference>
<proteinExistence type="predicted"/>
<dbReference type="InterPro" id="IPR017560">
    <property type="entry name" value="Cyt_c_biogenesis_CcmI"/>
</dbReference>
<dbReference type="PANTHER" id="PTHR47870">
    <property type="entry name" value="CYTOCHROME C-TYPE BIOGENESIS PROTEIN CCMH"/>
    <property type="match status" value="1"/>
</dbReference>
<dbReference type="GO" id="GO:0030313">
    <property type="term" value="C:cell envelope"/>
    <property type="evidence" value="ECO:0007669"/>
    <property type="project" value="UniProtKB-SubCell"/>
</dbReference>
<evidence type="ECO:0000259" key="7">
    <source>
        <dbReference type="Pfam" id="PF23892"/>
    </source>
</evidence>
<dbReference type="SMART" id="SM00028">
    <property type="entry name" value="TPR"/>
    <property type="match status" value="2"/>
</dbReference>
<evidence type="ECO:0000256" key="1">
    <source>
        <dbReference type="ARBA" id="ARBA00004196"/>
    </source>
</evidence>
<feature type="transmembrane region" description="Helical" evidence="6">
    <location>
        <begin position="95"/>
        <end position="113"/>
    </location>
</feature>
<sequence>MMVFWIGALVLLALALVPFLFNASKPKVGENNTQLALNKRIFNQRLAELQKQKDSGDISEADFEQLNAELQAGLLDDTETMDVPASEQDGSMRPIWALSAVIFAAAIALYVGMGNYQKVENWQTAMTNMPQLAEKLMGPDAANMSQEELEQFALALRTKLKENGDDAMGWLLFGRIQMSFGRINEATEAFVEALHLAPDNKAANLSYAKALAMTGDEGKMAYAQSVYKRLLKQSPEDLDILSEQAFTLFEMGDQQGAFASWQRMLEILPSDHPRHAQITRTLAMIKGSAAGDGPHGTVAHPAAEAAPPEPVAKEQGVADALSVTVTVDVAPGVDLPDNAFLVVFARAVSGPPMPMAVKRMELPALPVSITLSQSDAMMENYQLGTVEPFEIVAKVAMSANVATAQSELESVSKGLTKADLPTSVNLTLRTPQ</sequence>
<keyword evidence="10" id="KW-1185">Reference proteome</keyword>
<dbReference type="Gene3D" id="1.25.40.10">
    <property type="entry name" value="Tetratricopeptide repeat domain"/>
    <property type="match status" value="1"/>
</dbReference>
<dbReference type="RefSeq" id="WP_251260374.1">
    <property type="nucleotide sequence ID" value="NZ_JAMQGP010000002.1"/>
</dbReference>
<reference evidence="9 10" key="1">
    <citation type="journal article" date="2013" name="Antonie Van Leeuwenhoek">
        <title>Echinimonas agarilytica gen. nov., sp. nov., a new gammaproteobacterium isolated from the sea urchin Strongylocentrotus intermedius.</title>
        <authorList>
            <person name="Nedashkovskaya O.I."/>
            <person name="Stenkova A.M."/>
            <person name="Zhukova N.V."/>
            <person name="Van Trappen S."/>
            <person name="Lee J.S."/>
            <person name="Kim S.B."/>
        </authorList>
    </citation>
    <scope>NUCLEOTIDE SEQUENCE [LARGE SCALE GENOMIC DNA]</scope>
    <source>
        <strain evidence="9 10">KMM 6351</strain>
    </source>
</reference>
<dbReference type="InterPro" id="IPR056412">
    <property type="entry name" value="Ig_CycH"/>
</dbReference>
<dbReference type="NCBIfam" id="TIGR03142">
    <property type="entry name" value="cytochro_ccmI"/>
    <property type="match status" value="1"/>
</dbReference>
<dbReference type="AlphaFoldDB" id="A0AA41W515"/>
<dbReference type="InterPro" id="IPR011990">
    <property type="entry name" value="TPR-like_helical_dom_sf"/>
</dbReference>
<protein>
    <submittedName>
        <fullName evidence="9">C-type cytochrome biogenesis protein CcmI</fullName>
    </submittedName>
</protein>
<comment type="subcellular location">
    <subcellularLocation>
        <location evidence="1">Cell envelope</location>
    </subcellularLocation>
</comment>
<name>A0AA41W515_9GAMM</name>
<comment type="caution">
    <text evidence="9">The sequence shown here is derived from an EMBL/GenBank/DDBJ whole genome shotgun (WGS) entry which is preliminary data.</text>
</comment>
<feature type="domain" description="Cytochrome c-type biogenesis protein H TPR" evidence="8">
    <location>
        <begin position="118"/>
        <end position="274"/>
    </location>
</feature>
<dbReference type="PROSITE" id="PS50005">
    <property type="entry name" value="TPR"/>
    <property type="match status" value="1"/>
</dbReference>
<evidence type="ECO:0000313" key="9">
    <source>
        <dbReference type="EMBL" id="MCM2679006.1"/>
    </source>
</evidence>
<evidence type="ECO:0000256" key="5">
    <source>
        <dbReference type="PROSITE-ProRule" id="PRU00339"/>
    </source>
</evidence>
<organism evidence="9 10">
    <name type="scientific">Echinimonas agarilytica</name>
    <dbReference type="NCBI Taxonomy" id="1215918"/>
    <lineage>
        <taxon>Bacteria</taxon>
        <taxon>Pseudomonadati</taxon>
        <taxon>Pseudomonadota</taxon>
        <taxon>Gammaproteobacteria</taxon>
        <taxon>Alteromonadales</taxon>
        <taxon>Echinimonadaceae</taxon>
        <taxon>Echinimonas</taxon>
    </lineage>
</organism>
<evidence type="ECO:0000259" key="8">
    <source>
        <dbReference type="Pfam" id="PF23914"/>
    </source>
</evidence>
<keyword evidence="6" id="KW-0472">Membrane</keyword>
<keyword evidence="2" id="KW-0677">Repeat</keyword>
<gene>
    <name evidence="9" type="primary">ccmI</name>
    <name evidence="9" type="ORF">NAF29_04855</name>
</gene>
<evidence type="ECO:0000256" key="4">
    <source>
        <dbReference type="ARBA" id="ARBA00022803"/>
    </source>
</evidence>
<evidence type="ECO:0000256" key="6">
    <source>
        <dbReference type="SAM" id="Phobius"/>
    </source>
</evidence>
<dbReference type="InterPro" id="IPR056413">
    <property type="entry name" value="TPR_CcmH_CycH"/>
</dbReference>
<evidence type="ECO:0000313" key="10">
    <source>
        <dbReference type="Proteomes" id="UP001165393"/>
    </source>
</evidence>
<dbReference type="PANTHER" id="PTHR47870:SF1">
    <property type="entry name" value="CYTOCHROME C-TYPE BIOGENESIS PROTEIN CCMH"/>
    <property type="match status" value="1"/>
</dbReference>
<dbReference type="Pfam" id="PF23892">
    <property type="entry name" value="Ig_CycH"/>
    <property type="match status" value="1"/>
</dbReference>
<dbReference type="Proteomes" id="UP001165393">
    <property type="component" value="Unassembled WGS sequence"/>
</dbReference>
<feature type="repeat" description="TPR" evidence="5">
    <location>
        <begin position="167"/>
        <end position="200"/>
    </location>
</feature>
<feature type="domain" description="Cytochrome c-type biogenesis protein H Ig-like" evidence="7">
    <location>
        <begin position="323"/>
        <end position="417"/>
    </location>
</feature>
<keyword evidence="6" id="KW-1133">Transmembrane helix</keyword>
<dbReference type="InterPro" id="IPR019734">
    <property type="entry name" value="TPR_rpt"/>
</dbReference>
<keyword evidence="4 5" id="KW-0802">TPR repeat</keyword>
<evidence type="ECO:0000256" key="2">
    <source>
        <dbReference type="ARBA" id="ARBA00022737"/>
    </source>
</evidence>
<dbReference type="SUPFAM" id="SSF48452">
    <property type="entry name" value="TPR-like"/>
    <property type="match status" value="1"/>
</dbReference>
<evidence type="ECO:0000256" key="3">
    <source>
        <dbReference type="ARBA" id="ARBA00022748"/>
    </source>
</evidence>
<keyword evidence="6" id="KW-0812">Transmembrane</keyword>